<dbReference type="GO" id="GO:0019867">
    <property type="term" value="C:outer membrane"/>
    <property type="evidence" value="ECO:0007669"/>
    <property type="project" value="InterPro"/>
</dbReference>
<dbReference type="NCBIfam" id="TIGR01414">
    <property type="entry name" value="autotrans_barl"/>
    <property type="match status" value="1"/>
</dbReference>
<evidence type="ECO:0000313" key="4">
    <source>
        <dbReference type="EMBL" id="TRY12851.1"/>
    </source>
</evidence>
<proteinExistence type="predicted"/>
<feature type="signal peptide" evidence="2">
    <location>
        <begin position="1"/>
        <end position="22"/>
    </location>
</feature>
<dbReference type="Gene3D" id="2.40.160.20">
    <property type="match status" value="1"/>
</dbReference>
<accession>A0A553JK80</accession>
<reference evidence="5" key="1">
    <citation type="submission" date="2019-07" db="EMBL/GenBank/DDBJ databases">
        <title>Shewanella sp. YLB-08 draft genomic sequence.</title>
        <authorList>
            <person name="Yu L."/>
        </authorList>
    </citation>
    <scope>NUCLEOTIDE SEQUENCE [LARGE SCALE GENOMIC DNA]</scope>
    <source>
        <strain evidence="5">JCM 20706</strain>
    </source>
</reference>
<evidence type="ECO:0000313" key="5">
    <source>
        <dbReference type="Proteomes" id="UP000318126"/>
    </source>
</evidence>
<dbReference type="EMBL" id="VKGK01000026">
    <property type="protein sequence ID" value="TRY12851.1"/>
    <property type="molecule type" value="Genomic_DNA"/>
</dbReference>
<keyword evidence="1 2" id="KW-0732">Signal</keyword>
<sequence length="185" mass="19741">MKRFTIVTASLLAVFASSNVAAANDHTGFYVGGSLGQLKLKSEGSSIDGTGFGAYGGYNFNDWFGLEANMFLSGDLGEGDADFGAGTFALTPKFTYQINDTFAVYGKVGIASMVAVASPANERDEDFTGFGWVYGVGVNASVTEHLNIRLGYDIVKGELDSEHYDGDKNIDADISNFALGMHYQF</sequence>
<evidence type="ECO:0000256" key="1">
    <source>
        <dbReference type="ARBA" id="ARBA00022729"/>
    </source>
</evidence>
<dbReference type="RefSeq" id="WP_144041702.1">
    <property type="nucleotide sequence ID" value="NZ_BMPL01000024.1"/>
</dbReference>
<dbReference type="InterPro" id="IPR027385">
    <property type="entry name" value="Beta-barrel_OMP"/>
</dbReference>
<dbReference type="InterPro" id="IPR011250">
    <property type="entry name" value="OMP/PagP_B-barrel"/>
</dbReference>
<dbReference type="OrthoDB" id="6265027at2"/>
<keyword evidence="5" id="KW-1185">Reference proteome</keyword>
<feature type="chain" id="PRO_5022221175" evidence="2">
    <location>
        <begin position="23"/>
        <end position="185"/>
    </location>
</feature>
<feature type="domain" description="Outer membrane protein beta-barrel" evidence="3">
    <location>
        <begin position="9"/>
        <end position="185"/>
    </location>
</feature>
<dbReference type="SUPFAM" id="SSF56925">
    <property type="entry name" value="OMPA-like"/>
    <property type="match status" value="1"/>
</dbReference>
<evidence type="ECO:0000256" key="2">
    <source>
        <dbReference type="SAM" id="SignalP"/>
    </source>
</evidence>
<dbReference type="AlphaFoldDB" id="A0A553JK80"/>
<gene>
    <name evidence="4" type="ORF">FN961_18715</name>
</gene>
<name>A0A553JK80_SHEHA</name>
<dbReference type="Pfam" id="PF13505">
    <property type="entry name" value="OMP_b-brl"/>
    <property type="match status" value="1"/>
</dbReference>
<dbReference type="Proteomes" id="UP000318126">
    <property type="component" value="Unassembled WGS sequence"/>
</dbReference>
<protein>
    <submittedName>
        <fullName evidence="4">Porin family protein</fullName>
    </submittedName>
</protein>
<comment type="caution">
    <text evidence="4">The sequence shown here is derived from an EMBL/GenBank/DDBJ whole genome shotgun (WGS) entry which is preliminary data.</text>
</comment>
<organism evidence="4 5">
    <name type="scientific">Shewanella hanedai</name>
    <name type="common">Alteromonas hanedai</name>
    <dbReference type="NCBI Taxonomy" id="25"/>
    <lineage>
        <taxon>Bacteria</taxon>
        <taxon>Pseudomonadati</taxon>
        <taxon>Pseudomonadota</taxon>
        <taxon>Gammaproteobacteria</taxon>
        <taxon>Alteromonadales</taxon>
        <taxon>Shewanellaceae</taxon>
        <taxon>Shewanella</taxon>
    </lineage>
</organism>
<evidence type="ECO:0000259" key="3">
    <source>
        <dbReference type="Pfam" id="PF13505"/>
    </source>
</evidence>
<dbReference type="InterPro" id="IPR006315">
    <property type="entry name" value="OM_autotransptr_brl_dom"/>
</dbReference>